<dbReference type="Proteomes" id="UP001341840">
    <property type="component" value="Unassembled WGS sequence"/>
</dbReference>
<proteinExistence type="predicted"/>
<dbReference type="InterPro" id="IPR011323">
    <property type="entry name" value="Mss4/transl-control_tumour"/>
</dbReference>
<evidence type="ECO:0000313" key="2">
    <source>
        <dbReference type="EMBL" id="MED6137583.1"/>
    </source>
</evidence>
<dbReference type="PANTHER" id="PTHR11991">
    <property type="entry name" value="TRANSLATIONALLY CONTROLLED TUMOR PROTEIN-RELATED"/>
    <property type="match status" value="1"/>
</dbReference>
<dbReference type="PANTHER" id="PTHR11991:SF0">
    <property type="entry name" value="TRANSLATIONALLY-CONTROLLED TUMOR PROTEIN"/>
    <property type="match status" value="1"/>
</dbReference>
<accession>A0ABU6SNT2</accession>
<organism evidence="2 3">
    <name type="scientific">Stylosanthes scabra</name>
    <dbReference type="NCBI Taxonomy" id="79078"/>
    <lineage>
        <taxon>Eukaryota</taxon>
        <taxon>Viridiplantae</taxon>
        <taxon>Streptophyta</taxon>
        <taxon>Embryophyta</taxon>
        <taxon>Tracheophyta</taxon>
        <taxon>Spermatophyta</taxon>
        <taxon>Magnoliopsida</taxon>
        <taxon>eudicotyledons</taxon>
        <taxon>Gunneridae</taxon>
        <taxon>Pentapetalae</taxon>
        <taxon>rosids</taxon>
        <taxon>fabids</taxon>
        <taxon>Fabales</taxon>
        <taxon>Fabaceae</taxon>
        <taxon>Papilionoideae</taxon>
        <taxon>50 kb inversion clade</taxon>
        <taxon>dalbergioids sensu lato</taxon>
        <taxon>Dalbergieae</taxon>
        <taxon>Pterocarpus clade</taxon>
        <taxon>Stylosanthes</taxon>
    </lineage>
</organism>
<dbReference type="Pfam" id="PF00838">
    <property type="entry name" value="TCTP"/>
    <property type="match status" value="1"/>
</dbReference>
<dbReference type="Gene3D" id="2.170.150.10">
    <property type="entry name" value="Metal Binding Protein, Guanine Nucleotide Exchange Factor, Chain A"/>
    <property type="match status" value="1"/>
</dbReference>
<evidence type="ECO:0000313" key="3">
    <source>
        <dbReference type="Proteomes" id="UP001341840"/>
    </source>
</evidence>
<keyword evidence="1" id="KW-0472">Membrane</keyword>
<dbReference type="InterPro" id="IPR011057">
    <property type="entry name" value="Mss4-like_sf"/>
</dbReference>
<keyword evidence="1" id="KW-1133">Transmembrane helix</keyword>
<keyword evidence="1" id="KW-0812">Transmembrane</keyword>
<dbReference type="SUPFAM" id="SSF51316">
    <property type="entry name" value="Mss4-like"/>
    <property type="match status" value="1"/>
</dbReference>
<dbReference type="InterPro" id="IPR018105">
    <property type="entry name" value="Translational_control_tumour_p"/>
</dbReference>
<protein>
    <submittedName>
        <fullName evidence="2">Uncharacterized protein</fullName>
    </submittedName>
</protein>
<name>A0ABU6SNT2_9FABA</name>
<sequence length="201" mass="23094">MAPISCPSSSTCDNRFRGSDVAVWLLILVMSFSLTHSLTKKLRLEFCGKWKESCVNDQAVKVVDIANFRLQFVTYIKRYIKLLTAKLESEKQEPFKKNIEAETKFLLSKLSDLQFFIKAKKREDCRHILVDQLMPLKKDIVDAVVAKKYYILKTWLESVVVTGEWYITGNSAMGLLSTSKLQRQSLWVRAPFSQSLSNDSI</sequence>
<reference evidence="2 3" key="1">
    <citation type="journal article" date="2023" name="Plants (Basel)">
        <title>Bridging the Gap: Combining Genomics and Transcriptomics Approaches to Understand Stylosanthes scabra, an Orphan Legume from the Brazilian Caatinga.</title>
        <authorList>
            <person name="Ferreira-Neto J.R.C."/>
            <person name="da Silva M.D."/>
            <person name="Binneck E."/>
            <person name="de Melo N.F."/>
            <person name="da Silva R.H."/>
            <person name="de Melo A.L.T.M."/>
            <person name="Pandolfi V."/>
            <person name="Bustamante F.O."/>
            <person name="Brasileiro-Vidal A.C."/>
            <person name="Benko-Iseppon A.M."/>
        </authorList>
    </citation>
    <scope>NUCLEOTIDE SEQUENCE [LARGE SCALE GENOMIC DNA]</scope>
    <source>
        <tissue evidence="2">Leaves</tissue>
    </source>
</reference>
<dbReference type="EMBL" id="JASCZI010061088">
    <property type="protein sequence ID" value="MED6137583.1"/>
    <property type="molecule type" value="Genomic_DNA"/>
</dbReference>
<comment type="caution">
    <text evidence="2">The sequence shown here is derived from an EMBL/GenBank/DDBJ whole genome shotgun (WGS) entry which is preliminary data.</text>
</comment>
<keyword evidence="3" id="KW-1185">Reference proteome</keyword>
<evidence type="ECO:0000256" key="1">
    <source>
        <dbReference type="SAM" id="Phobius"/>
    </source>
</evidence>
<feature type="transmembrane region" description="Helical" evidence="1">
    <location>
        <begin position="21"/>
        <end position="39"/>
    </location>
</feature>
<gene>
    <name evidence="2" type="ORF">PIB30_066263</name>
</gene>